<dbReference type="EMBL" id="JAVEPI010000001">
    <property type="protein sequence ID" value="KAK1444427.1"/>
    <property type="molecule type" value="Genomic_DNA"/>
</dbReference>
<feature type="region of interest" description="Disordered" evidence="1">
    <location>
        <begin position="398"/>
        <end position="438"/>
    </location>
</feature>
<feature type="compositionally biased region" description="Polar residues" evidence="1">
    <location>
        <begin position="59"/>
        <end position="92"/>
    </location>
</feature>
<feature type="compositionally biased region" description="Basic and acidic residues" evidence="1">
    <location>
        <begin position="29"/>
        <end position="38"/>
    </location>
</feature>
<accession>A0AAD8PFQ3</accession>
<gene>
    <name evidence="2" type="ORF">BgAZ_103330</name>
</gene>
<organism evidence="2 3">
    <name type="scientific">Babesia gibsoni</name>
    <dbReference type="NCBI Taxonomy" id="33632"/>
    <lineage>
        <taxon>Eukaryota</taxon>
        <taxon>Sar</taxon>
        <taxon>Alveolata</taxon>
        <taxon>Apicomplexa</taxon>
        <taxon>Aconoidasida</taxon>
        <taxon>Piroplasmida</taxon>
        <taxon>Babesiidae</taxon>
        <taxon>Babesia</taxon>
    </lineage>
</organism>
<dbReference type="AlphaFoldDB" id="A0AAD8PFQ3"/>
<comment type="caution">
    <text evidence="2">The sequence shown here is derived from an EMBL/GenBank/DDBJ whole genome shotgun (WGS) entry which is preliminary data.</text>
</comment>
<feature type="region of interest" description="Disordered" evidence="1">
    <location>
        <begin position="253"/>
        <end position="286"/>
    </location>
</feature>
<feature type="compositionally biased region" description="Polar residues" evidence="1">
    <location>
        <begin position="267"/>
        <end position="281"/>
    </location>
</feature>
<feature type="compositionally biased region" description="Basic and acidic residues" evidence="1">
    <location>
        <begin position="405"/>
        <end position="427"/>
    </location>
</feature>
<keyword evidence="3" id="KW-1185">Reference proteome</keyword>
<feature type="region of interest" description="Disordered" evidence="1">
    <location>
        <begin position="185"/>
        <end position="208"/>
    </location>
</feature>
<reference evidence="2" key="1">
    <citation type="submission" date="2023-08" db="EMBL/GenBank/DDBJ databases">
        <title>Draft sequence of the Babesia gibsoni genome.</title>
        <authorList>
            <person name="Yamagishi J.Y."/>
            <person name="Xuan X.X."/>
        </authorList>
    </citation>
    <scope>NUCLEOTIDE SEQUENCE</scope>
    <source>
        <strain evidence="2">Azabu</strain>
    </source>
</reference>
<proteinExistence type="predicted"/>
<protein>
    <submittedName>
        <fullName evidence="2">Uncharacterized protein</fullName>
    </submittedName>
</protein>
<evidence type="ECO:0000313" key="3">
    <source>
        <dbReference type="Proteomes" id="UP001230268"/>
    </source>
</evidence>
<sequence>MTGQGTQKSAPAKRRPKKGNEPSSARSETQSDKAEAARKPKGKASPNKQKKGASKDKGNSQASPNQEADAQPKSDQPQDQEGSEEGSQSGWDLTVESTLQTLADGLKQYEVANETPLASSMLPQVISDDIKVVQQEDCTPEPTNASSVTCAVHYEMPVLQLLALASTANKDHNIPLFKVVEAKSLRSHKSDESRHRNSAPKDHQRHHDQQLTPFDYQSLQATYPPGADYPGDTQPNTLKPFTGWVGKQDMQGKDKAMQKGPHGGKLQPTNMNQGGAKSRSANDGKWLMPTATDGIFSLGSIKDDDQLGSQPATSGTNLQAADALKNITQILQDMKLKKKASQGAEDDVINISTKDVSSFTFFDEGGNTPLKSSQFSKFFSTKLESVESGLLQSVRLTVVSDSETGGDRREREGASERRRSRNKESTKSKPTAAAYDVA</sequence>
<evidence type="ECO:0000313" key="2">
    <source>
        <dbReference type="EMBL" id="KAK1444427.1"/>
    </source>
</evidence>
<name>A0AAD8PFQ3_BABGI</name>
<evidence type="ECO:0000256" key="1">
    <source>
        <dbReference type="SAM" id="MobiDB-lite"/>
    </source>
</evidence>
<feature type="region of interest" description="Disordered" evidence="1">
    <location>
        <begin position="1"/>
        <end position="92"/>
    </location>
</feature>
<dbReference type="Proteomes" id="UP001230268">
    <property type="component" value="Unassembled WGS sequence"/>
</dbReference>